<proteinExistence type="predicted"/>
<evidence type="ECO:0000313" key="2">
    <source>
        <dbReference type="Proteomes" id="UP000241964"/>
    </source>
</evidence>
<evidence type="ECO:0000313" key="1">
    <source>
        <dbReference type="EMBL" id="PSL18603.1"/>
    </source>
</evidence>
<accession>A0A2P8FA64</accession>
<comment type="caution">
    <text evidence="1">The sequence shown here is derived from an EMBL/GenBank/DDBJ whole genome shotgun (WGS) entry which is preliminary data.</text>
</comment>
<name>A0A2P8FA64_9BACT</name>
<gene>
    <name evidence="1" type="ORF">CLV60_13030</name>
</gene>
<protein>
    <submittedName>
        <fullName evidence="1">Uncharacterized protein</fullName>
    </submittedName>
</protein>
<reference evidence="1 2" key="1">
    <citation type="submission" date="2018-03" db="EMBL/GenBank/DDBJ databases">
        <title>Genomic Encyclopedia of Archaeal and Bacterial Type Strains, Phase II (KMG-II): from individual species to whole genera.</title>
        <authorList>
            <person name="Goeker M."/>
        </authorList>
    </citation>
    <scope>NUCLEOTIDE SEQUENCE [LARGE SCALE GENOMIC DNA]</scope>
    <source>
        <strain evidence="1 2">DSM 29057</strain>
    </source>
</reference>
<organism evidence="1 2">
    <name type="scientific">Dyadobacter jiangsuensis</name>
    <dbReference type="NCBI Taxonomy" id="1591085"/>
    <lineage>
        <taxon>Bacteria</taxon>
        <taxon>Pseudomonadati</taxon>
        <taxon>Bacteroidota</taxon>
        <taxon>Cytophagia</taxon>
        <taxon>Cytophagales</taxon>
        <taxon>Spirosomataceae</taxon>
        <taxon>Dyadobacter</taxon>
    </lineage>
</organism>
<dbReference type="EMBL" id="PYAS01000030">
    <property type="protein sequence ID" value="PSL18603.1"/>
    <property type="molecule type" value="Genomic_DNA"/>
</dbReference>
<sequence length="42" mass="4898">MAMYYYFLYLLLDILAGFISDDLHTRHFKLSEGIALSLVIET</sequence>
<dbReference type="AlphaFoldDB" id="A0A2P8FA64"/>
<keyword evidence="2" id="KW-1185">Reference proteome</keyword>
<dbReference type="Proteomes" id="UP000241964">
    <property type="component" value="Unassembled WGS sequence"/>
</dbReference>